<sequence length="155" mass="17085">MYGFVKTYDIGGYMTTSLKFFKQYHSIVIKALGEDAKKVNAKVGSIIADNWASNVGKFNNNAEFAQSFENYLRNQLEFATDVKIDCDENNYTLDIRGCAICHGNEILRNEGIATACPIVQAAKYAAVKKIGRNVVTNGIDKPGVVGECTIRFGLE</sequence>
<accession>A0A062UZ94</accession>
<gene>
    <name evidence="1" type="ORF">ANME2D_03357</name>
</gene>
<organism evidence="1 2">
    <name type="scientific">Candidatus Methanoperedens nitratireducens</name>
    <dbReference type="NCBI Taxonomy" id="1392998"/>
    <lineage>
        <taxon>Archaea</taxon>
        <taxon>Methanobacteriati</taxon>
        <taxon>Methanobacteriota</taxon>
        <taxon>Stenosarchaea group</taxon>
        <taxon>Methanomicrobia</taxon>
        <taxon>Methanosarcinales</taxon>
        <taxon>ANME-2 cluster</taxon>
        <taxon>Candidatus Methanoperedentaceae</taxon>
        <taxon>Candidatus Methanoperedens</taxon>
    </lineage>
</organism>
<evidence type="ECO:0000313" key="1">
    <source>
        <dbReference type="EMBL" id="KCZ70442.1"/>
    </source>
</evidence>
<comment type="caution">
    <text evidence="1">The sequence shown here is derived from an EMBL/GenBank/DDBJ whole genome shotgun (WGS) entry which is preliminary data.</text>
</comment>
<reference evidence="1 2" key="1">
    <citation type="journal article" date="2013" name="Nature">
        <title>Anaerobic oxidation of methane coupled to nitrate reduction in a novel archaeal lineage.</title>
        <authorList>
            <person name="Haroon M.F."/>
            <person name="Hu S."/>
            <person name="Shi Y."/>
            <person name="Imelfort M."/>
            <person name="Keller J."/>
            <person name="Hugenholtz P."/>
            <person name="Yuan Z."/>
            <person name="Tyson G.W."/>
        </authorList>
    </citation>
    <scope>NUCLEOTIDE SEQUENCE [LARGE SCALE GENOMIC DNA]</scope>
    <source>
        <strain evidence="1 2">ANME-2d</strain>
    </source>
</reference>
<dbReference type="Proteomes" id="UP000027153">
    <property type="component" value="Unassembled WGS sequence"/>
</dbReference>
<proteinExistence type="predicted"/>
<dbReference type="EMBL" id="JMIY01000008">
    <property type="protein sequence ID" value="KCZ70442.1"/>
    <property type="molecule type" value="Genomic_DNA"/>
</dbReference>
<keyword evidence="2" id="KW-1185">Reference proteome</keyword>
<evidence type="ECO:0000313" key="2">
    <source>
        <dbReference type="Proteomes" id="UP000027153"/>
    </source>
</evidence>
<dbReference type="AlphaFoldDB" id="A0A062UZ94"/>
<name>A0A062UZ94_9EURY</name>
<protein>
    <submittedName>
        <fullName evidence="1">Uncharacterized protein</fullName>
    </submittedName>
</protein>